<dbReference type="EMBL" id="CP015772">
    <property type="protein sequence ID" value="ANH81624.1"/>
    <property type="molecule type" value="Genomic_DNA"/>
</dbReference>
<feature type="signal peptide" evidence="2">
    <location>
        <begin position="1"/>
        <end position="27"/>
    </location>
</feature>
<evidence type="ECO:0000256" key="1">
    <source>
        <dbReference type="ARBA" id="ARBA00007734"/>
    </source>
</evidence>
<reference evidence="4 5" key="1">
    <citation type="submission" date="2016-05" db="EMBL/GenBank/DDBJ databases">
        <title>Niabella ginsenosidivorans BS26 whole genome sequencing.</title>
        <authorList>
            <person name="Im W.T."/>
            <person name="Siddiqi M.Z."/>
        </authorList>
    </citation>
    <scope>NUCLEOTIDE SEQUENCE [LARGE SCALE GENOMIC DNA]</scope>
    <source>
        <strain evidence="4 5">BS26</strain>
    </source>
</reference>
<dbReference type="Proteomes" id="UP000077667">
    <property type="component" value="Chromosome"/>
</dbReference>
<evidence type="ECO:0000313" key="5">
    <source>
        <dbReference type="Proteomes" id="UP000077667"/>
    </source>
</evidence>
<accession>A0A1A9I4Z2</accession>
<dbReference type="PANTHER" id="PTHR37423:SF2">
    <property type="entry name" value="MEMBRANE-BOUND LYTIC MUREIN TRANSGLYCOSYLASE C"/>
    <property type="match status" value="1"/>
</dbReference>
<feature type="domain" description="Transglycosylase SLT" evidence="3">
    <location>
        <begin position="119"/>
        <end position="221"/>
    </location>
</feature>
<dbReference type="PANTHER" id="PTHR37423">
    <property type="entry name" value="SOLUBLE LYTIC MUREIN TRANSGLYCOSYLASE-RELATED"/>
    <property type="match status" value="1"/>
</dbReference>
<dbReference type="AlphaFoldDB" id="A0A1A9I4Z2"/>
<dbReference type="Gene3D" id="1.10.530.10">
    <property type="match status" value="1"/>
</dbReference>
<dbReference type="RefSeq" id="WP_067756295.1">
    <property type="nucleotide sequence ID" value="NZ_CP015772.1"/>
</dbReference>
<dbReference type="KEGG" id="nia:A8C56_12115"/>
<name>A0A1A9I4Z2_9BACT</name>
<organism evidence="4 5">
    <name type="scientific">Niabella ginsenosidivorans</name>
    <dbReference type="NCBI Taxonomy" id="1176587"/>
    <lineage>
        <taxon>Bacteria</taxon>
        <taxon>Pseudomonadati</taxon>
        <taxon>Bacteroidota</taxon>
        <taxon>Chitinophagia</taxon>
        <taxon>Chitinophagales</taxon>
        <taxon>Chitinophagaceae</taxon>
        <taxon>Niabella</taxon>
    </lineage>
</organism>
<dbReference type="InterPro" id="IPR008258">
    <property type="entry name" value="Transglycosylase_SLT_dom_1"/>
</dbReference>
<dbReference type="STRING" id="1176587.A8C56_12115"/>
<evidence type="ECO:0000313" key="4">
    <source>
        <dbReference type="EMBL" id="ANH81624.1"/>
    </source>
</evidence>
<comment type="similarity">
    <text evidence="1">Belongs to the transglycosylase Slt family.</text>
</comment>
<dbReference type="SUPFAM" id="SSF53955">
    <property type="entry name" value="Lysozyme-like"/>
    <property type="match status" value="1"/>
</dbReference>
<dbReference type="OrthoDB" id="9815002at2"/>
<gene>
    <name evidence="4" type="ORF">A8C56_12115</name>
</gene>
<sequence length="349" mass="39204">MTRKKLASCIKGSLAITAITAVISAHAQLSPVKETSAAPEADNTPKMVKADPKEGFKDLFENTALKSASFNGIKTDHLNPKAISFVKDYIDKNARELRELKSWARPYFDMMDDILTQNGIPKELKYLAVIESHLRSNLVSWAGAVGPWQFMPETARTLGLTVTKGRDERTDYLKSTRAASKYLTYLFNIYKDWLLVVAAYNCGPGRVNSAINKAGSNDFWDLQYYLPAESRNHVKKFIATHYIMEGQGGVTTVSREQALAMMKTIKDETTQQDVKVQTISGRYNSKAIAKYLDMTPAAFDKLNPSLDKVLASNSTYQLKLPEDKMQAFLSKKNDMLNESIQMLINPEYR</sequence>
<evidence type="ECO:0000256" key="2">
    <source>
        <dbReference type="SAM" id="SignalP"/>
    </source>
</evidence>
<dbReference type="CDD" id="cd16894">
    <property type="entry name" value="MltD-like"/>
    <property type="match status" value="1"/>
</dbReference>
<proteinExistence type="inferred from homology"/>
<keyword evidence="5" id="KW-1185">Reference proteome</keyword>
<dbReference type="InterPro" id="IPR023346">
    <property type="entry name" value="Lysozyme-like_dom_sf"/>
</dbReference>
<protein>
    <submittedName>
        <fullName evidence="4">Lytic transglycosylase</fullName>
    </submittedName>
</protein>
<evidence type="ECO:0000259" key="3">
    <source>
        <dbReference type="Pfam" id="PF01464"/>
    </source>
</evidence>
<feature type="chain" id="PRO_5008389880" evidence="2">
    <location>
        <begin position="28"/>
        <end position="349"/>
    </location>
</feature>
<keyword evidence="2" id="KW-0732">Signal</keyword>
<dbReference type="Pfam" id="PF01464">
    <property type="entry name" value="SLT"/>
    <property type="match status" value="1"/>
</dbReference>